<feature type="binding site" evidence="3">
    <location>
        <position position="36"/>
    </location>
    <ligand>
        <name>a divalent metal cation</name>
        <dbReference type="ChEBI" id="CHEBI:60240"/>
        <label>1</label>
    </ligand>
</feature>
<gene>
    <name evidence="5" type="ORF">FHR32_008430</name>
</gene>
<dbReference type="Pfam" id="PF02126">
    <property type="entry name" value="PTE"/>
    <property type="match status" value="1"/>
</dbReference>
<dbReference type="InterPro" id="IPR001559">
    <property type="entry name" value="Phosphotriesterase"/>
</dbReference>
<keyword evidence="1 3" id="KW-0479">Metal-binding</keyword>
<evidence type="ECO:0000256" key="3">
    <source>
        <dbReference type="PIRSR" id="PIRSR601559-52"/>
    </source>
</evidence>
<comment type="caution">
    <text evidence="4">Lacks conserved residue(s) required for the propagation of feature annotation.</text>
</comment>
<protein>
    <submittedName>
        <fullName evidence="5">Phosphotriesterase-related protein</fullName>
    </submittedName>
</protein>
<dbReference type="AlphaFoldDB" id="A0A7W7S521"/>
<evidence type="ECO:0000256" key="4">
    <source>
        <dbReference type="PROSITE-ProRule" id="PRU00679"/>
    </source>
</evidence>
<dbReference type="GO" id="GO:0008270">
    <property type="term" value="F:zinc ion binding"/>
    <property type="evidence" value="ECO:0007669"/>
    <property type="project" value="InterPro"/>
</dbReference>
<dbReference type="Gene3D" id="3.20.20.140">
    <property type="entry name" value="Metal-dependent hydrolases"/>
    <property type="match status" value="1"/>
</dbReference>
<dbReference type="InterPro" id="IPR017947">
    <property type="entry name" value="AryldialkylPase_Zn-BS"/>
</dbReference>
<dbReference type="InterPro" id="IPR032466">
    <property type="entry name" value="Metal_Hydrolase"/>
</dbReference>
<feature type="binding site" evidence="3">
    <location>
        <position position="177"/>
    </location>
    <ligand>
        <name>a divalent metal cation</name>
        <dbReference type="ChEBI" id="CHEBI:60240"/>
        <label>2</label>
    </ligand>
</feature>
<evidence type="ECO:0000313" key="5">
    <source>
        <dbReference type="EMBL" id="MBB4944029.1"/>
    </source>
</evidence>
<comment type="similarity">
    <text evidence="4">Belongs to the metallo-dependent hydrolases superfamily. Phosphotriesterase family.</text>
</comment>
<evidence type="ECO:0000256" key="1">
    <source>
        <dbReference type="ARBA" id="ARBA00022723"/>
    </source>
</evidence>
<dbReference type="PANTHER" id="PTHR10819">
    <property type="entry name" value="PHOSPHOTRIESTERASE-RELATED"/>
    <property type="match status" value="1"/>
</dbReference>
<sequence>MTGSTAAVQAGERVTATTVLGEVPVAELGITLCHEHLRNDGASAWHPAVDGDAEGELIADSPVRMEFLGRLRLDPYLSRDNVSLDDTGVAIEEAARFAARGGRTLLEVTPEGIGRAPAELARIARATGLNIVMGCGFYLERTHPARVRGMSADDVAAEIERDLAEGAGGVRAGVIGEIGISPDFTPAEEKVLRGAARAQARTGVPLSVHLPGWVRHGHRVLDVVAEEGGLLAATVLSHMNPSQRERDYQVSLAVRGAYLGYDMCGMDYLYPGEGQSPCDEENAAAVAWLVRAGLGDRLLLSQDVFLKTMLVRYGGTGYAHILTDFVPRLRRHGLTPEDTDRLLVANPRELFTAAQRISTVNTHQRRH</sequence>
<accession>A0A7W7S521</accession>
<dbReference type="GO" id="GO:0016788">
    <property type="term" value="F:hydrolase activity, acting on ester bonds"/>
    <property type="evidence" value="ECO:0007669"/>
    <property type="project" value="InterPro"/>
</dbReference>
<dbReference type="RefSeq" id="WP_184759894.1">
    <property type="nucleotide sequence ID" value="NZ_BAABEK010000059.1"/>
</dbReference>
<feature type="binding site" evidence="3">
    <location>
        <position position="303"/>
    </location>
    <ligand>
        <name>a divalent metal cation</name>
        <dbReference type="ChEBI" id="CHEBI:60240"/>
        <label>1</label>
    </ligand>
</feature>
<proteinExistence type="inferred from homology"/>
<evidence type="ECO:0000313" key="6">
    <source>
        <dbReference type="Proteomes" id="UP000534286"/>
    </source>
</evidence>
<keyword evidence="2" id="KW-0378">Hydrolase</keyword>
<dbReference type="PANTHER" id="PTHR10819:SF3">
    <property type="entry name" value="PHOSPHOTRIESTERASE-RELATED PROTEIN"/>
    <property type="match status" value="1"/>
</dbReference>
<dbReference type="PROSITE" id="PS51347">
    <property type="entry name" value="PHOSPHOTRIESTERASE_2"/>
    <property type="match status" value="1"/>
</dbReference>
<feature type="binding site" evidence="3">
    <location>
        <position position="238"/>
    </location>
    <ligand>
        <name>a divalent metal cation</name>
        <dbReference type="ChEBI" id="CHEBI:60240"/>
        <label>2</label>
    </ligand>
</feature>
<dbReference type="EMBL" id="JACHJU010000006">
    <property type="protein sequence ID" value="MBB4944029.1"/>
    <property type="molecule type" value="Genomic_DNA"/>
</dbReference>
<dbReference type="PROSITE" id="PS01322">
    <property type="entry name" value="PHOSPHOTRIESTERASE_1"/>
    <property type="match status" value="1"/>
</dbReference>
<feature type="binding site" evidence="3">
    <location>
        <position position="209"/>
    </location>
    <ligand>
        <name>a divalent metal cation</name>
        <dbReference type="ChEBI" id="CHEBI:60240"/>
        <label>2</label>
    </ligand>
</feature>
<feature type="binding site" evidence="3">
    <location>
        <position position="177"/>
    </location>
    <ligand>
        <name>a divalent metal cation</name>
        <dbReference type="ChEBI" id="CHEBI:60240"/>
        <label>1</label>
    </ligand>
</feature>
<comment type="caution">
    <text evidence="5">The sequence shown here is derived from an EMBL/GenBank/DDBJ whole genome shotgun (WGS) entry which is preliminary data.</text>
</comment>
<name>A0A7W7S521_9ACTN</name>
<comment type="cofactor">
    <cofactor evidence="3">
        <name>a divalent metal cation</name>
        <dbReference type="ChEBI" id="CHEBI:60240"/>
    </cofactor>
    <text evidence="3">Binds 2 divalent metal cations per subunit.</text>
</comment>
<organism evidence="5 6">
    <name type="scientific">Streptosporangium album</name>
    <dbReference type="NCBI Taxonomy" id="47479"/>
    <lineage>
        <taxon>Bacteria</taxon>
        <taxon>Bacillati</taxon>
        <taxon>Actinomycetota</taxon>
        <taxon>Actinomycetes</taxon>
        <taxon>Streptosporangiales</taxon>
        <taxon>Streptosporangiaceae</taxon>
        <taxon>Streptosporangium</taxon>
    </lineage>
</organism>
<keyword evidence="6" id="KW-1185">Reference proteome</keyword>
<dbReference type="Proteomes" id="UP000534286">
    <property type="component" value="Unassembled WGS sequence"/>
</dbReference>
<reference evidence="5 6" key="1">
    <citation type="submission" date="2020-08" db="EMBL/GenBank/DDBJ databases">
        <title>Sequencing the genomes of 1000 actinobacteria strains.</title>
        <authorList>
            <person name="Klenk H.-P."/>
        </authorList>
    </citation>
    <scope>NUCLEOTIDE SEQUENCE [LARGE SCALE GENOMIC DNA]</scope>
    <source>
        <strain evidence="5 6">DSM 43023</strain>
    </source>
</reference>
<dbReference type="SUPFAM" id="SSF51556">
    <property type="entry name" value="Metallo-dependent hydrolases"/>
    <property type="match status" value="1"/>
</dbReference>
<evidence type="ECO:0000256" key="2">
    <source>
        <dbReference type="ARBA" id="ARBA00022801"/>
    </source>
</evidence>
<feature type="binding site" evidence="3">
    <location>
        <position position="34"/>
    </location>
    <ligand>
        <name>a divalent metal cation</name>
        <dbReference type="ChEBI" id="CHEBI:60240"/>
        <label>1</label>
    </ligand>
</feature>